<keyword evidence="9 15" id="KW-0456">Lyase</keyword>
<evidence type="ECO:0000259" key="20">
    <source>
        <dbReference type="Pfam" id="PF14824"/>
    </source>
</evidence>
<feature type="domain" description="Siroheme synthase central" evidence="20">
    <location>
        <begin position="131"/>
        <end position="155"/>
    </location>
</feature>
<keyword evidence="11 15" id="KW-0511">Multifunctional enzyme</keyword>
<accession>A0AAW3ZHM7</accession>
<evidence type="ECO:0000256" key="16">
    <source>
        <dbReference type="PIRSR" id="PIRSR036426-1"/>
    </source>
</evidence>
<evidence type="ECO:0000256" key="15">
    <source>
        <dbReference type="HAMAP-Rule" id="MF_01646"/>
    </source>
</evidence>
<feature type="binding site" evidence="15">
    <location>
        <begin position="53"/>
        <end position="54"/>
    </location>
    <ligand>
        <name>NAD(+)</name>
        <dbReference type="ChEBI" id="CHEBI:57540"/>
    </ligand>
</feature>
<dbReference type="Pfam" id="PF14824">
    <property type="entry name" value="Sirohm_synth_M"/>
    <property type="match status" value="1"/>
</dbReference>
<comment type="pathway">
    <text evidence="15">Cofactor biosynthesis; adenosylcobalamin biosynthesis; sirohydrochlorin from precorrin-2: step 1/1.</text>
</comment>
<dbReference type="InterPro" id="IPR012409">
    <property type="entry name" value="Sirohaem_synth"/>
</dbReference>
<dbReference type="PANTHER" id="PTHR45790:SF1">
    <property type="entry name" value="SIROHEME SYNTHASE"/>
    <property type="match status" value="1"/>
</dbReference>
<dbReference type="NCBIfam" id="TIGR01469">
    <property type="entry name" value="cobA_cysG_Cterm"/>
    <property type="match status" value="1"/>
</dbReference>
<reference evidence="21 22" key="1">
    <citation type="submission" date="2020-09" db="EMBL/GenBank/DDBJ databases">
        <title>Pseudoxanthomonas sp. CAU 1598 isolated from sand of Yaerae Beach.</title>
        <authorList>
            <person name="Kim W."/>
        </authorList>
    </citation>
    <scope>NUCLEOTIDE SEQUENCE [LARGE SCALE GENOMIC DNA]</scope>
    <source>
        <strain evidence="21 22">CAU 1598</strain>
    </source>
</reference>
<evidence type="ECO:0000256" key="5">
    <source>
        <dbReference type="ARBA" id="ARBA00022679"/>
    </source>
</evidence>
<evidence type="ECO:0000256" key="13">
    <source>
        <dbReference type="ARBA" id="ARBA00047561"/>
    </source>
</evidence>
<feature type="binding site" evidence="15">
    <location>
        <position position="235"/>
    </location>
    <ligand>
        <name>S-adenosyl-L-methionine</name>
        <dbReference type="ChEBI" id="CHEBI:59789"/>
    </ligand>
</feature>
<feature type="domain" description="Sirohaem synthase dimerisation" evidence="19">
    <location>
        <begin position="161"/>
        <end position="217"/>
    </location>
</feature>
<dbReference type="Gene3D" id="3.30.160.110">
    <property type="entry name" value="Siroheme synthase, domain 2"/>
    <property type="match status" value="1"/>
</dbReference>
<dbReference type="PROSITE" id="PS00840">
    <property type="entry name" value="SUMT_2"/>
    <property type="match status" value="1"/>
</dbReference>
<dbReference type="Gene3D" id="3.40.1010.10">
    <property type="entry name" value="Cobalt-precorrin-4 Transmethylase, Domain 1"/>
    <property type="match status" value="1"/>
</dbReference>
<feature type="binding site" evidence="15">
    <location>
        <begin position="341"/>
        <end position="342"/>
    </location>
    <ligand>
        <name>S-adenosyl-L-methionine</name>
        <dbReference type="ChEBI" id="CHEBI:59789"/>
    </ligand>
</feature>
<evidence type="ECO:0000256" key="14">
    <source>
        <dbReference type="ARBA" id="ARBA00060548"/>
    </source>
</evidence>
<evidence type="ECO:0000259" key="19">
    <source>
        <dbReference type="Pfam" id="PF10414"/>
    </source>
</evidence>
<dbReference type="AlphaFoldDB" id="A0AAW3ZHM7"/>
<dbReference type="NCBIfam" id="NF007922">
    <property type="entry name" value="PRK10637.1"/>
    <property type="match status" value="1"/>
</dbReference>
<dbReference type="InterPro" id="IPR003043">
    <property type="entry name" value="Uropor_MeTrfase_CS"/>
</dbReference>
<comment type="similarity">
    <text evidence="15">In the N-terminal section; belongs to the precorrin-2 dehydrogenase / sirohydrochlorin ferrochelatase family.</text>
</comment>
<evidence type="ECO:0000256" key="17">
    <source>
        <dbReference type="RuleBase" id="RU003960"/>
    </source>
</evidence>
<dbReference type="InterPro" id="IPR028281">
    <property type="entry name" value="Sirohaem_synthase_central"/>
</dbReference>
<keyword evidence="7 15" id="KW-0560">Oxidoreductase</keyword>
<dbReference type="Pfam" id="PF10414">
    <property type="entry name" value="CysG_dimeriser"/>
    <property type="match status" value="1"/>
</dbReference>
<evidence type="ECO:0000313" key="21">
    <source>
        <dbReference type="EMBL" id="MBD8524212.1"/>
    </source>
</evidence>
<evidence type="ECO:0000259" key="18">
    <source>
        <dbReference type="Pfam" id="PF00590"/>
    </source>
</evidence>
<dbReference type="GO" id="GO:0004851">
    <property type="term" value="F:uroporphyrin-III C-methyltransferase activity"/>
    <property type="evidence" value="ECO:0007669"/>
    <property type="project" value="UniProtKB-UniRule"/>
</dbReference>
<dbReference type="GO" id="GO:0032259">
    <property type="term" value="P:methylation"/>
    <property type="evidence" value="ECO:0007669"/>
    <property type="project" value="UniProtKB-KW"/>
</dbReference>
<dbReference type="InterPro" id="IPR037115">
    <property type="entry name" value="Sirohaem_synt_dimer_dom_sf"/>
</dbReference>
<dbReference type="SUPFAM" id="SSF53790">
    <property type="entry name" value="Tetrapyrrole methylase"/>
    <property type="match status" value="1"/>
</dbReference>
<comment type="pathway">
    <text evidence="14 15">Cofactor biosynthesis; adenosylcobalamin biosynthesis; precorrin-2 from uroporphyrinogen III: step 1/1.</text>
</comment>
<keyword evidence="22" id="KW-1185">Reference proteome</keyword>
<feature type="binding site" evidence="15">
    <location>
        <begin position="311"/>
        <end position="313"/>
    </location>
    <ligand>
        <name>S-adenosyl-L-methionine</name>
        <dbReference type="ChEBI" id="CHEBI:59789"/>
    </ligand>
</feature>
<dbReference type="InterPro" id="IPR000878">
    <property type="entry name" value="4pyrrol_Mease"/>
</dbReference>
<feature type="active site" description="Proton acceptor" evidence="15 16">
    <location>
        <position position="258"/>
    </location>
</feature>
<dbReference type="InterPro" id="IPR006367">
    <property type="entry name" value="Sirohaem_synthase_N"/>
</dbReference>
<dbReference type="GO" id="GO:0051266">
    <property type="term" value="F:sirohydrochlorin ferrochelatase activity"/>
    <property type="evidence" value="ECO:0007669"/>
    <property type="project" value="UniProtKB-EC"/>
</dbReference>
<dbReference type="GO" id="GO:0019354">
    <property type="term" value="P:siroheme biosynthetic process"/>
    <property type="evidence" value="ECO:0007669"/>
    <property type="project" value="UniProtKB-UniRule"/>
</dbReference>
<comment type="catalytic activity">
    <reaction evidence="15">
        <text>uroporphyrinogen III + 2 S-adenosyl-L-methionine = precorrin-2 + 2 S-adenosyl-L-homocysteine + H(+)</text>
        <dbReference type="Rhea" id="RHEA:32459"/>
        <dbReference type="ChEBI" id="CHEBI:15378"/>
        <dbReference type="ChEBI" id="CHEBI:57308"/>
        <dbReference type="ChEBI" id="CHEBI:57856"/>
        <dbReference type="ChEBI" id="CHEBI:58827"/>
        <dbReference type="ChEBI" id="CHEBI:59789"/>
        <dbReference type="EC" id="2.1.1.107"/>
    </reaction>
</comment>
<feature type="modified residue" description="Phosphoserine" evidence="15">
    <location>
        <position position="138"/>
    </location>
</feature>
<dbReference type="Gene3D" id="3.40.50.720">
    <property type="entry name" value="NAD(P)-binding Rossmann-like Domain"/>
    <property type="match status" value="1"/>
</dbReference>
<evidence type="ECO:0000256" key="1">
    <source>
        <dbReference type="ARBA" id="ARBA00005010"/>
    </source>
</evidence>
<proteinExistence type="inferred from homology"/>
<keyword evidence="3 15" id="KW-0169">Cobalamin biosynthesis</keyword>
<feature type="binding site" evidence="15">
    <location>
        <position position="393"/>
    </location>
    <ligand>
        <name>S-adenosyl-L-methionine</name>
        <dbReference type="ChEBI" id="CHEBI:59789"/>
    </ligand>
</feature>
<dbReference type="FunFam" id="3.30.950.10:FF:000001">
    <property type="entry name" value="Siroheme synthase"/>
    <property type="match status" value="1"/>
</dbReference>
<sequence length="494" mass="54008">MSQILSQEAPPRLFPLFADLRGRRVLVVGAGSVGARKIEPLLMAGARVDIVAQALGERAQGWVLSGQAQWRSTAFEPRHLEGAWLVVVATNDEVLNRLVADEAERRQVLCNVVDVSRLSSFQSPAVVDRAPLQIAISSGGTAPVLARMVREQIERLLDDGLGPLASLLHRWRDRIRQHLPELSARRGWIDRLLRGPLARRLQALSTEQADATLESALQAAQQAPRGWVSIVGAGPGDPGLLTVQAVRRLQQADIILHDRLVPAAVLAMARRDAERIETGKQAGTHHTTQEQIHQLMLEHAREGKHVVRLKGGDPFVFGRGGEELEFLRAHGIDYEVVPGITAALACAAYAGIPLTHRDHAQSLRIVTAHCRDSLDTLDWQALALERQTLAVYMGVQGLSTFRQRLIEHGRAATTPVALIENGSRPEQRVLVGSLQTLPELAAHYQVVSPALLLIGEVTSLAASLHWFGQPPLQLPDAERARCEASMERCWPAAA</sequence>
<comment type="function">
    <text evidence="15">Multifunctional enzyme that catalyzes the SAM-dependent methylations of uroporphyrinogen III at position C-2 and C-7 to form precorrin-2 via precorrin-1. Then it catalyzes the NAD-dependent ring dehydrogenation of precorrin-2 to yield sirohydrochlorin. Finally, it catalyzes the ferrochelation of sirohydrochlorin to yield siroheme.</text>
</comment>
<dbReference type="CDD" id="cd11642">
    <property type="entry name" value="SUMT"/>
    <property type="match status" value="1"/>
</dbReference>
<feature type="region of interest" description="Uroporphyrinogen-III C-methyltransferase" evidence="15">
    <location>
        <begin position="226"/>
        <end position="494"/>
    </location>
</feature>
<dbReference type="NCBIfam" id="TIGR01470">
    <property type="entry name" value="cysG_Nterm"/>
    <property type="match status" value="1"/>
</dbReference>
<comment type="pathway">
    <text evidence="12 15">Porphyrin-containing compound metabolism; siroheme biosynthesis; precorrin-2 from uroporphyrinogen III: step 1/1.</text>
</comment>
<dbReference type="InterPro" id="IPR019478">
    <property type="entry name" value="Sirohaem_synthase_dimer_dom"/>
</dbReference>
<keyword evidence="15" id="KW-0597">Phosphoprotein</keyword>
<dbReference type="Pfam" id="PF00590">
    <property type="entry name" value="TP_methylase"/>
    <property type="match status" value="1"/>
</dbReference>
<dbReference type="Gene3D" id="3.30.950.10">
    <property type="entry name" value="Methyltransferase, Cobalt-precorrin-4 Transmethylase, Domain 2"/>
    <property type="match status" value="1"/>
</dbReference>
<dbReference type="InterPro" id="IPR036291">
    <property type="entry name" value="NAD(P)-bd_dom_sf"/>
</dbReference>
<gene>
    <name evidence="21" type="primary">cobA</name>
    <name evidence="15" type="synonym">cysG</name>
    <name evidence="21" type="ORF">IFO71_00505</name>
</gene>
<feature type="region of interest" description="Precorrin-2 dehydrogenase / sirohydrochlorin ferrochelatase" evidence="15">
    <location>
        <begin position="1"/>
        <end position="213"/>
    </location>
</feature>
<dbReference type="FunFam" id="3.40.1010.10:FF:000001">
    <property type="entry name" value="Siroheme synthase"/>
    <property type="match status" value="1"/>
</dbReference>
<evidence type="ECO:0000313" key="22">
    <source>
        <dbReference type="Proteomes" id="UP000613768"/>
    </source>
</evidence>
<dbReference type="EC" id="2.1.1.107" evidence="15"/>
<dbReference type="InterPro" id="IPR035996">
    <property type="entry name" value="4pyrrol_Methylase_sf"/>
</dbReference>
<dbReference type="SUPFAM" id="SSF75615">
    <property type="entry name" value="Siroheme synthase middle domains-like"/>
    <property type="match status" value="1"/>
</dbReference>
<keyword evidence="6 15" id="KW-0949">S-adenosyl-L-methionine</keyword>
<dbReference type="GO" id="GO:0009236">
    <property type="term" value="P:cobalamin biosynthetic process"/>
    <property type="evidence" value="ECO:0007669"/>
    <property type="project" value="UniProtKB-UniRule"/>
</dbReference>
<feature type="binding site" evidence="15">
    <location>
        <position position="316"/>
    </location>
    <ligand>
        <name>S-adenosyl-L-methionine</name>
        <dbReference type="ChEBI" id="CHEBI:59789"/>
    </ligand>
</feature>
<comment type="pathway">
    <text evidence="1 15">Porphyrin-containing compound metabolism; siroheme biosynthesis; sirohydrochlorin from precorrin-2: step 1/1.</text>
</comment>
<evidence type="ECO:0000256" key="11">
    <source>
        <dbReference type="ARBA" id="ARBA00023268"/>
    </source>
</evidence>
<evidence type="ECO:0000256" key="7">
    <source>
        <dbReference type="ARBA" id="ARBA00023002"/>
    </source>
</evidence>
<dbReference type="PIRSF" id="PIRSF036426">
    <property type="entry name" value="Sirohaem_synth"/>
    <property type="match status" value="1"/>
</dbReference>
<dbReference type="EMBL" id="JACYTR010000001">
    <property type="protein sequence ID" value="MBD8524212.1"/>
    <property type="molecule type" value="Genomic_DNA"/>
</dbReference>
<evidence type="ECO:0000256" key="3">
    <source>
        <dbReference type="ARBA" id="ARBA00022573"/>
    </source>
</evidence>
<dbReference type="NCBIfam" id="NF004790">
    <property type="entry name" value="PRK06136.1"/>
    <property type="match status" value="1"/>
</dbReference>
<dbReference type="RefSeq" id="WP_192027558.1">
    <property type="nucleotide sequence ID" value="NZ_JACYTR010000001.1"/>
</dbReference>
<comment type="catalytic activity">
    <reaction evidence="13 15">
        <text>precorrin-2 + NAD(+) = sirohydrochlorin + NADH + 2 H(+)</text>
        <dbReference type="Rhea" id="RHEA:15613"/>
        <dbReference type="ChEBI" id="CHEBI:15378"/>
        <dbReference type="ChEBI" id="CHEBI:57540"/>
        <dbReference type="ChEBI" id="CHEBI:57945"/>
        <dbReference type="ChEBI" id="CHEBI:58351"/>
        <dbReference type="ChEBI" id="CHEBI:58827"/>
        <dbReference type="EC" id="1.3.1.76"/>
    </reaction>
</comment>
<dbReference type="GO" id="GO:0043115">
    <property type="term" value="F:precorrin-2 dehydrogenase activity"/>
    <property type="evidence" value="ECO:0007669"/>
    <property type="project" value="UniProtKB-UniRule"/>
</dbReference>
<comment type="similarity">
    <text evidence="2 17">Belongs to the precorrin methyltransferase family.</text>
</comment>
<dbReference type="PROSITE" id="PS00839">
    <property type="entry name" value="SUMT_1"/>
    <property type="match status" value="1"/>
</dbReference>
<dbReference type="HAMAP" id="MF_01646">
    <property type="entry name" value="Siroheme_synth"/>
    <property type="match status" value="1"/>
</dbReference>
<name>A0AAW3ZHM7_9GAMM</name>
<dbReference type="GO" id="GO:0051287">
    <property type="term" value="F:NAD binding"/>
    <property type="evidence" value="ECO:0007669"/>
    <property type="project" value="InterPro"/>
</dbReference>
<dbReference type="EC" id="4.99.1.4" evidence="15"/>
<evidence type="ECO:0000256" key="4">
    <source>
        <dbReference type="ARBA" id="ARBA00022603"/>
    </source>
</evidence>
<feature type="active site" description="Proton donor" evidence="15 16">
    <location>
        <position position="280"/>
    </location>
</feature>
<dbReference type="SUPFAM" id="SSF51735">
    <property type="entry name" value="NAD(P)-binding Rossmann-fold domains"/>
    <property type="match status" value="1"/>
</dbReference>
<keyword evidence="5 15" id="KW-0808">Transferase</keyword>
<dbReference type="Proteomes" id="UP000613768">
    <property type="component" value="Unassembled WGS sequence"/>
</dbReference>
<evidence type="ECO:0000256" key="12">
    <source>
        <dbReference type="ARBA" id="ARBA00025705"/>
    </source>
</evidence>
<dbReference type="InterPro" id="IPR050161">
    <property type="entry name" value="Siro_Cobalamin_biosynth"/>
</dbReference>
<keyword evidence="8 15" id="KW-0520">NAD</keyword>
<dbReference type="PANTHER" id="PTHR45790">
    <property type="entry name" value="SIROHEME SYNTHASE-RELATED"/>
    <property type="match status" value="1"/>
</dbReference>
<evidence type="ECO:0000256" key="10">
    <source>
        <dbReference type="ARBA" id="ARBA00023244"/>
    </source>
</evidence>
<comment type="pathway">
    <text evidence="15">Porphyrin-containing compound metabolism; siroheme biosynthesis; siroheme from sirohydrochlorin: step 1/1.</text>
</comment>
<comment type="catalytic activity">
    <reaction evidence="15">
        <text>siroheme + 2 H(+) = sirohydrochlorin + Fe(2+)</text>
        <dbReference type="Rhea" id="RHEA:24360"/>
        <dbReference type="ChEBI" id="CHEBI:15378"/>
        <dbReference type="ChEBI" id="CHEBI:29033"/>
        <dbReference type="ChEBI" id="CHEBI:58351"/>
        <dbReference type="ChEBI" id="CHEBI:60052"/>
        <dbReference type="EC" id="4.99.1.4"/>
    </reaction>
</comment>
<comment type="similarity">
    <text evidence="15">In the C-terminal section; belongs to the precorrin methyltransferase family.</text>
</comment>
<feature type="binding site" evidence="15">
    <location>
        <position position="422"/>
    </location>
    <ligand>
        <name>S-adenosyl-L-methionine</name>
        <dbReference type="ChEBI" id="CHEBI:59789"/>
    </ligand>
</feature>
<feature type="domain" description="Tetrapyrrole methylase" evidence="18">
    <location>
        <begin position="228"/>
        <end position="437"/>
    </location>
</feature>
<protein>
    <recommendedName>
        <fullName evidence="15">Siroheme synthase</fullName>
    </recommendedName>
    <domain>
        <recommendedName>
            <fullName evidence="15">Uroporphyrinogen-III C-methyltransferase</fullName>
            <shortName evidence="15">Urogen III methylase</shortName>
            <ecNumber evidence="15">2.1.1.107</ecNumber>
        </recommendedName>
        <alternativeName>
            <fullName evidence="15">SUMT</fullName>
        </alternativeName>
        <alternativeName>
            <fullName evidence="15">Uroporphyrinogen III methylase</fullName>
            <shortName evidence="15">UROM</shortName>
        </alternativeName>
    </domain>
    <domain>
        <recommendedName>
            <fullName evidence="15">Precorrin-2 dehydrogenase</fullName>
            <ecNumber evidence="15">1.3.1.76</ecNumber>
        </recommendedName>
    </domain>
    <domain>
        <recommendedName>
            <fullName evidence="15">Sirohydrochlorin ferrochelatase</fullName>
            <ecNumber evidence="15">4.99.1.4</ecNumber>
        </recommendedName>
    </domain>
</protein>
<evidence type="ECO:0000256" key="6">
    <source>
        <dbReference type="ARBA" id="ARBA00022691"/>
    </source>
</evidence>
<dbReference type="InterPro" id="IPR014777">
    <property type="entry name" value="4pyrrole_Mease_sub1"/>
</dbReference>
<dbReference type="EC" id="1.3.1.76" evidence="15"/>
<dbReference type="InterPro" id="IPR006366">
    <property type="entry name" value="CobA/CysG_C"/>
</dbReference>
<evidence type="ECO:0000256" key="9">
    <source>
        <dbReference type="ARBA" id="ARBA00023239"/>
    </source>
</evidence>
<dbReference type="Pfam" id="PF13241">
    <property type="entry name" value="NAD_binding_7"/>
    <property type="match status" value="1"/>
</dbReference>
<evidence type="ECO:0000256" key="8">
    <source>
        <dbReference type="ARBA" id="ARBA00023027"/>
    </source>
</evidence>
<feature type="binding site" evidence="15">
    <location>
        <begin position="32"/>
        <end position="33"/>
    </location>
    <ligand>
        <name>NAD(+)</name>
        <dbReference type="ChEBI" id="CHEBI:57540"/>
    </ligand>
</feature>
<organism evidence="21 22">
    <name type="scientific">Pseudomarimonas arenosa</name>
    <dbReference type="NCBI Taxonomy" id="2774145"/>
    <lineage>
        <taxon>Bacteria</taxon>
        <taxon>Pseudomonadati</taxon>
        <taxon>Pseudomonadota</taxon>
        <taxon>Gammaproteobacteria</taxon>
        <taxon>Lysobacterales</taxon>
        <taxon>Lysobacteraceae</taxon>
        <taxon>Pseudomarimonas</taxon>
    </lineage>
</organism>
<evidence type="ECO:0000256" key="2">
    <source>
        <dbReference type="ARBA" id="ARBA00005879"/>
    </source>
</evidence>
<dbReference type="Gene3D" id="1.10.8.210">
    <property type="entry name" value="Sirohaem synthase, dimerisation domain"/>
    <property type="match status" value="1"/>
</dbReference>
<keyword evidence="10 15" id="KW-0627">Porphyrin biosynthesis</keyword>
<keyword evidence="4 15" id="KW-0489">Methyltransferase</keyword>
<dbReference type="InterPro" id="IPR014776">
    <property type="entry name" value="4pyrrole_Mease_sub2"/>
</dbReference>
<comment type="caution">
    <text evidence="21">The sequence shown here is derived from an EMBL/GenBank/DDBJ whole genome shotgun (WGS) entry which is preliminary data.</text>
</comment>